<evidence type="ECO:0000256" key="9">
    <source>
        <dbReference type="ARBA" id="ARBA00022786"/>
    </source>
</evidence>
<keyword evidence="10" id="KW-0862">Zinc</keyword>
<reference evidence="16" key="2">
    <citation type="submission" date="2015-04" db="UniProtKB">
        <authorList>
            <consortium name="EnsemblPlants"/>
        </authorList>
    </citation>
    <scope>IDENTIFICATION</scope>
</reference>
<dbReference type="PANTHER" id="PTHR46913:SF1">
    <property type="entry name" value="RING-H2 FINGER PROTEIN ATL16"/>
    <property type="match status" value="1"/>
</dbReference>
<evidence type="ECO:0000256" key="10">
    <source>
        <dbReference type="ARBA" id="ARBA00022833"/>
    </source>
</evidence>
<dbReference type="STRING" id="40148.A0A0D9Y541"/>
<dbReference type="Proteomes" id="UP000026961">
    <property type="component" value="Chromosome 1"/>
</dbReference>
<evidence type="ECO:0000256" key="2">
    <source>
        <dbReference type="ARBA" id="ARBA00004167"/>
    </source>
</evidence>
<evidence type="ECO:0000256" key="11">
    <source>
        <dbReference type="ARBA" id="ARBA00022989"/>
    </source>
</evidence>
<comment type="subcellular location">
    <subcellularLocation>
        <location evidence="2">Membrane</location>
        <topology evidence="2">Single-pass membrane protein</topology>
    </subcellularLocation>
</comment>
<evidence type="ECO:0000256" key="14">
    <source>
        <dbReference type="SAM" id="Phobius"/>
    </source>
</evidence>
<keyword evidence="8 13" id="KW-0863">Zinc-finger</keyword>
<sequence>MATVGAVDGVEVVSALIGQYYDGLALELVVFSLAVVVLRYAAVLYANHLVDSLSELQAAVGAGIGGSSSGGGLDSAAIARLPCFVLPPRRGGSAAAAAAECAVCLGAVEEGETVRALPCCPHAFHARCVDAWLRLRPTCPLCRADVPVPARPTAPRRRHVPRGTVE</sequence>
<keyword evidence="9" id="KW-0833">Ubl conjugation pathway</keyword>
<evidence type="ECO:0000259" key="15">
    <source>
        <dbReference type="PROSITE" id="PS50089"/>
    </source>
</evidence>
<dbReference type="SMART" id="SM00184">
    <property type="entry name" value="RING"/>
    <property type="match status" value="1"/>
</dbReference>
<evidence type="ECO:0000313" key="17">
    <source>
        <dbReference type="Proteomes" id="UP000026961"/>
    </source>
</evidence>
<evidence type="ECO:0000256" key="3">
    <source>
        <dbReference type="ARBA" id="ARBA00004906"/>
    </source>
</evidence>
<evidence type="ECO:0000256" key="7">
    <source>
        <dbReference type="ARBA" id="ARBA00022723"/>
    </source>
</evidence>
<dbReference type="AlphaFoldDB" id="A0A0D9Y541"/>
<dbReference type="GO" id="GO:0016567">
    <property type="term" value="P:protein ubiquitination"/>
    <property type="evidence" value="ECO:0007669"/>
    <property type="project" value="InterPro"/>
</dbReference>
<organism evidence="16">
    <name type="scientific">Oryza glumipatula</name>
    <dbReference type="NCBI Taxonomy" id="40148"/>
    <lineage>
        <taxon>Eukaryota</taxon>
        <taxon>Viridiplantae</taxon>
        <taxon>Streptophyta</taxon>
        <taxon>Embryophyta</taxon>
        <taxon>Tracheophyta</taxon>
        <taxon>Spermatophyta</taxon>
        <taxon>Magnoliopsida</taxon>
        <taxon>Liliopsida</taxon>
        <taxon>Poales</taxon>
        <taxon>Poaceae</taxon>
        <taxon>BOP clade</taxon>
        <taxon>Oryzoideae</taxon>
        <taxon>Oryzeae</taxon>
        <taxon>Oryzinae</taxon>
        <taxon>Oryza</taxon>
    </lineage>
</organism>
<comment type="pathway">
    <text evidence="3">Protein modification; protein ubiquitination.</text>
</comment>
<dbReference type="InterPro" id="IPR013083">
    <property type="entry name" value="Znf_RING/FYVE/PHD"/>
</dbReference>
<evidence type="ECO:0000256" key="4">
    <source>
        <dbReference type="ARBA" id="ARBA00012483"/>
    </source>
</evidence>
<evidence type="ECO:0000256" key="6">
    <source>
        <dbReference type="ARBA" id="ARBA00022692"/>
    </source>
</evidence>
<feature type="transmembrane region" description="Helical" evidence="14">
    <location>
        <begin position="24"/>
        <end position="46"/>
    </location>
</feature>
<dbReference type="Gramene" id="OGLUM01G08100.1">
    <property type="protein sequence ID" value="OGLUM01G08100.1"/>
    <property type="gene ID" value="OGLUM01G08100"/>
</dbReference>
<dbReference type="PROSITE" id="PS50089">
    <property type="entry name" value="ZF_RING_2"/>
    <property type="match status" value="1"/>
</dbReference>
<evidence type="ECO:0000313" key="16">
    <source>
        <dbReference type="EnsemblPlants" id="OGLUM01G08100.1"/>
    </source>
</evidence>
<evidence type="ECO:0000256" key="1">
    <source>
        <dbReference type="ARBA" id="ARBA00000900"/>
    </source>
</evidence>
<dbReference type="PANTHER" id="PTHR46913">
    <property type="entry name" value="RING-H2 FINGER PROTEIN ATL16"/>
    <property type="match status" value="1"/>
</dbReference>
<keyword evidence="6 14" id="KW-0812">Transmembrane</keyword>
<dbReference type="Gene3D" id="3.30.40.10">
    <property type="entry name" value="Zinc/RING finger domain, C3HC4 (zinc finger)"/>
    <property type="match status" value="1"/>
</dbReference>
<reference evidence="16" key="3">
    <citation type="submission" date="2018-05" db="EMBL/GenBank/DDBJ databases">
        <title>OgluRS3 (Oryza glumaepatula Reference Sequence Version 3).</title>
        <authorList>
            <person name="Zhang J."/>
            <person name="Kudrna D."/>
            <person name="Lee S."/>
            <person name="Talag J."/>
            <person name="Welchert J."/>
            <person name="Wing R.A."/>
        </authorList>
    </citation>
    <scope>NUCLEOTIDE SEQUENCE [LARGE SCALE GENOMIC DNA]</scope>
</reference>
<reference evidence="16" key="1">
    <citation type="submission" date="2013-08" db="EMBL/GenBank/DDBJ databases">
        <title>Oryza genome evolution.</title>
        <authorList>
            <person name="Wing R.A."/>
            <person name="Panaud O."/>
            <person name="Oliveira A.C."/>
        </authorList>
    </citation>
    <scope>NUCLEOTIDE SEQUENCE</scope>
</reference>
<evidence type="ECO:0000256" key="12">
    <source>
        <dbReference type="ARBA" id="ARBA00023136"/>
    </source>
</evidence>
<evidence type="ECO:0000256" key="8">
    <source>
        <dbReference type="ARBA" id="ARBA00022771"/>
    </source>
</evidence>
<dbReference type="InterPro" id="IPR044600">
    <property type="entry name" value="ATL1/ATL16-like"/>
</dbReference>
<proteinExistence type="predicted"/>
<dbReference type="EC" id="2.3.2.27" evidence="4"/>
<dbReference type="HOGENOM" id="CLU_013137_15_9_1"/>
<dbReference type="eggNOG" id="KOG0800">
    <property type="taxonomic scope" value="Eukaryota"/>
</dbReference>
<keyword evidence="12 14" id="KW-0472">Membrane</keyword>
<dbReference type="GO" id="GO:0008270">
    <property type="term" value="F:zinc ion binding"/>
    <property type="evidence" value="ECO:0007669"/>
    <property type="project" value="UniProtKB-KW"/>
</dbReference>
<name>A0A0D9Y541_9ORYZ</name>
<dbReference type="Pfam" id="PF13639">
    <property type="entry name" value="zf-RING_2"/>
    <property type="match status" value="1"/>
</dbReference>
<dbReference type="InterPro" id="IPR001841">
    <property type="entry name" value="Znf_RING"/>
</dbReference>
<dbReference type="GO" id="GO:0061630">
    <property type="term" value="F:ubiquitin protein ligase activity"/>
    <property type="evidence" value="ECO:0007669"/>
    <property type="project" value="UniProtKB-EC"/>
</dbReference>
<dbReference type="SUPFAM" id="SSF57850">
    <property type="entry name" value="RING/U-box"/>
    <property type="match status" value="1"/>
</dbReference>
<comment type="catalytic activity">
    <reaction evidence="1">
        <text>S-ubiquitinyl-[E2 ubiquitin-conjugating enzyme]-L-cysteine + [acceptor protein]-L-lysine = [E2 ubiquitin-conjugating enzyme]-L-cysteine + N(6)-ubiquitinyl-[acceptor protein]-L-lysine.</text>
        <dbReference type="EC" id="2.3.2.27"/>
    </reaction>
</comment>
<accession>A0A0D9Y541</accession>
<keyword evidence="5" id="KW-0808">Transferase</keyword>
<keyword evidence="11 14" id="KW-1133">Transmembrane helix</keyword>
<dbReference type="EnsemblPlants" id="OGLUM01G08100.1">
    <property type="protein sequence ID" value="OGLUM01G08100.1"/>
    <property type="gene ID" value="OGLUM01G08100"/>
</dbReference>
<protein>
    <recommendedName>
        <fullName evidence="4">RING-type E3 ubiquitin transferase</fullName>
        <ecNumber evidence="4">2.3.2.27</ecNumber>
    </recommendedName>
</protein>
<keyword evidence="7" id="KW-0479">Metal-binding</keyword>
<evidence type="ECO:0000256" key="5">
    <source>
        <dbReference type="ARBA" id="ARBA00022679"/>
    </source>
</evidence>
<evidence type="ECO:0000256" key="13">
    <source>
        <dbReference type="PROSITE-ProRule" id="PRU00175"/>
    </source>
</evidence>
<dbReference type="GO" id="GO:0016020">
    <property type="term" value="C:membrane"/>
    <property type="evidence" value="ECO:0007669"/>
    <property type="project" value="UniProtKB-SubCell"/>
</dbReference>
<keyword evidence="17" id="KW-1185">Reference proteome</keyword>
<feature type="domain" description="RING-type" evidence="15">
    <location>
        <begin position="101"/>
        <end position="143"/>
    </location>
</feature>